<dbReference type="EMBL" id="CAJNOU010000479">
    <property type="protein sequence ID" value="CAF1009732.1"/>
    <property type="molecule type" value="Genomic_DNA"/>
</dbReference>
<dbReference type="EMBL" id="CAJOBE010000178">
    <property type="protein sequence ID" value="CAF3589197.1"/>
    <property type="molecule type" value="Genomic_DNA"/>
</dbReference>
<accession>A0A818LMG2</accession>
<dbReference type="Proteomes" id="UP000663854">
    <property type="component" value="Unassembled WGS sequence"/>
</dbReference>
<dbReference type="PANTHER" id="PTHR31630:SF10">
    <property type="entry name" value="PHYTANOYL-COA DIOXYGENASE"/>
    <property type="match status" value="1"/>
</dbReference>
<evidence type="ECO:0000313" key="7">
    <source>
        <dbReference type="EMBL" id="CAF3577079.1"/>
    </source>
</evidence>
<dbReference type="PANTHER" id="PTHR31630">
    <property type="entry name" value="PHYTANOYL-COA DIOXYGENASE-RELATED-RELATED"/>
    <property type="match status" value="1"/>
</dbReference>
<dbReference type="Proteomes" id="UP000663823">
    <property type="component" value="Unassembled WGS sequence"/>
</dbReference>
<evidence type="ECO:0000313" key="10">
    <source>
        <dbReference type="Proteomes" id="UP000663823"/>
    </source>
</evidence>
<dbReference type="EMBL" id="CAJNOO010000792">
    <property type="protein sequence ID" value="CAF1034931.1"/>
    <property type="molecule type" value="Genomic_DNA"/>
</dbReference>
<protein>
    <recommendedName>
        <fullName evidence="12">Phytanoyl-CoA dioxygenase</fullName>
    </recommendedName>
</protein>
<sequence>MARADRPNKNDQLMELDRAGIKVDYRTKSPRFSCQDPETLADGLRHLERHGYTIISDVLDEIEINTAKNLIWQHLEGLKSPYKIKRGQIHTWNIWPGRHEAGIVEDFGSGNSQAQWFIRSVPAIKDIFAEIWLTRNLLCSMDGIGLFRPWHLNPQIQQRDIENKTNPWKTIGANWHVDQSPVTKPNRVCVQGIINLLPADETTGGLMVIPGSHNRFHELLSIWKKTGNNSKIPLYHEILQEGYGLLIHAQPGDLLLWDSRTVHCNTPSFVTPQPLNNGERTDLLRMVSYICMTPLAFAENPDELIDRRLNAFRYRLTTSHWPHEFQLMGGEISRGENSIQLTDYQRNLILGIDQ</sequence>
<evidence type="ECO:0008006" key="12">
    <source>
        <dbReference type="Google" id="ProtNLM"/>
    </source>
</evidence>
<dbReference type="EMBL" id="CAJNOL010000443">
    <property type="protein sequence ID" value="CAF1066850.1"/>
    <property type="molecule type" value="Genomic_DNA"/>
</dbReference>
<name>A0A818LMG2_9BILA</name>
<evidence type="ECO:0000313" key="8">
    <source>
        <dbReference type="EMBL" id="CAF3589197.1"/>
    </source>
</evidence>
<dbReference type="AlphaFoldDB" id="A0A818LMG2"/>
<comment type="caution">
    <text evidence="7">The sequence shown here is derived from an EMBL/GenBank/DDBJ whole genome shotgun (WGS) entry which is preliminary data.</text>
</comment>
<organism evidence="7 10">
    <name type="scientific">Rotaria sordida</name>
    <dbReference type="NCBI Taxonomy" id="392033"/>
    <lineage>
        <taxon>Eukaryota</taxon>
        <taxon>Metazoa</taxon>
        <taxon>Spiralia</taxon>
        <taxon>Gnathifera</taxon>
        <taxon>Rotifera</taxon>
        <taxon>Eurotatoria</taxon>
        <taxon>Bdelloidea</taxon>
        <taxon>Philodinida</taxon>
        <taxon>Philodinidae</taxon>
        <taxon>Rotaria</taxon>
    </lineage>
</organism>
<reference evidence="7" key="1">
    <citation type="submission" date="2021-02" db="EMBL/GenBank/DDBJ databases">
        <authorList>
            <person name="Nowell W R."/>
        </authorList>
    </citation>
    <scope>NUCLEOTIDE SEQUENCE</scope>
</reference>
<evidence type="ECO:0000313" key="2">
    <source>
        <dbReference type="EMBL" id="CAF0968036.1"/>
    </source>
</evidence>
<dbReference type="InterPro" id="IPR008775">
    <property type="entry name" value="Phytyl_CoA_dOase-like"/>
</dbReference>
<dbReference type="SUPFAM" id="SSF51197">
    <property type="entry name" value="Clavaminate synthase-like"/>
    <property type="match status" value="1"/>
</dbReference>
<evidence type="ECO:0000313" key="6">
    <source>
        <dbReference type="EMBL" id="CAF1066850.1"/>
    </source>
</evidence>
<dbReference type="Gene3D" id="2.60.120.620">
    <property type="entry name" value="q2cbj1_9rhob like domain"/>
    <property type="match status" value="1"/>
</dbReference>
<dbReference type="Proteomes" id="UP000663874">
    <property type="component" value="Unassembled WGS sequence"/>
</dbReference>
<dbReference type="EMBL" id="CAJNOL010000426">
    <property type="protein sequence ID" value="CAF1059225.1"/>
    <property type="molecule type" value="Genomic_DNA"/>
</dbReference>
<gene>
    <name evidence="8" type="ORF">FNK824_LOCUS2833</name>
    <name evidence="9" type="ORF">JBS370_LOCUS12837</name>
    <name evidence="5" type="ORF">JXQ802_LOCUS17076</name>
    <name evidence="6" type="ORF">JXQ802_LOCUS17469</name>
    <name evidence="7" type="ORF">OTI717_LOCUS5613</name>
    <name evidence="2" type="ORF">PYM288_LOCUS12963</name>
    <name evidence="4" type="ORF">RFH988_LOCUS15915</name>
    <name evidence="3" type="ORF">SEV965_LOCUS11229</name>
    <name evidence="1" type="ORF">ZHD862_LOCUS6042</name>
</gene>
<evidence type="ECO:0000313" key="5">
    <source>
        <dbReference type="EMBL" id="CAF1059225.1"/>
    </source>
</evidence>
<dbReference type="Proteomes" id="UP000663836">
    <property type="component" value="Unassembled WGS sequence"/>
</dbReference>
<evidence type="ECO:0000313" key="1">
    <source>
        <dbReference type="EMBL" id="CAF0874210.1"/>
    </source>
</evidence>
<evidence type="ECO:0000313" key="9">
    <source>
        <dbReference type="EMBL" id="CAF3755942.1"/>
    </source>
</evidence>
<dbReference type="Proteomes" id="UP000663870">
    <property type="component" value="Unassembled WGS sequence"/>
</dbReference>
<dbReference type="Pfam" id="PF05721">
    <property type="entry name" value="PhyH"/>
    <property type="match status" value="1"/>
</dbReference>
<evidence type="ECO:0000313" key="4">
    <source>
        <dbReference type="EMBL" id="CAF1034931.1"/>
    </source>
</evidence>
<dbReference type="EMBL" id="CAJNOH010000250">
    <property type="protein sequence ID" value="CAF0968036.1"/>
    <property type="molecule type" value="Genomic_DNA"/>
</dbReference>
<proteinExistence type="predicted"/>
<dbReference type="Proteomes" id="UP000663889">
    <property type="component" value="Unassembled WGS sequence"/>
</dbReference>
<keyword evidence="11" id="KW-1185">Reference proteome</keyword>
<dbReference type="EMBL" id="CAJOAX010000372">
    <property type="protein sequence ID" value="CAF3577079.1"/>
    <property type="molecule type" value="Genomic_DNA"/>
</dbReference>
<dbReference type="EMBL" id="CAJOBD010001067">
    <property type="protein sequence ID" value="CAF3755942.1"/>
    <property type="molecule type" value="Genomic_DNA"/>
</dbReference>
<dbReference type="Proteomes" id="UP000663882">
    <property type="component" value="Unassembled WGS sequence"/>
</dbReference>
<dbReference type="Proteomes" id="UP000663864">
    <property type="component" value="Unassembled WGS sequence"/>
</dbReference>
<evidence type="ECO:0000313" key="11">
    <source>
        <dbReference type="Proteomes" id="UP000663870"/>
    </source>
</evidence>
<dbReference type="EMBL" id="CAJNOT010000165">
    <property type="protein sequence ID" value="CAF0874210.1"/>
    <property type="molecule type" value="Genomic_DNA"/>
</dbReference>
<evidence type="ECO:0000313" key="3">
    <source>
        <dbReference type="EMBL" id="CAF1009732.1"/>
    </source>
</evidence>
<dbReference type="OrthoDB" id="445007at2759"/>